<reference evidence="6 7" key="1">
    <citation type="journal article" date="2020" name="Front. Microbiol.">
        <title>Single-cell genomics of novel Actinobacteria with the Wood-Ljungdahl pathway discovered in a serpentinizing system.</title>
        <authorList>
            <person name="Merino N."/>
            <person name="Kawai M."/>
            <person name="Boyd E.S."/>
            <person name="Colman D.R."/>
            <person name="McGlynn S.E."/>
            <person name="Nealson K.H."/>
            <person name="Kurokawa K."/>
            <person name="Hongoh Y."/>
        </authorList>
    </citation>
    <scope>NUCLEOTIDE SEQUENCE [LARGE SCALE GENOMIC DNA]</scope>
    <source>
        <strain evidence="2 7">S03</strain>
        <strain evidence="3 8">S09_30</strain>
        <strain evidence="4 9">S34</strain>
        <strain evidence="5 6">S47</strain>
    </source>
</reference>
<dbReference type="Proteomes" id="UP000574717">
    <property type="component" value="Unassembled WGS sequence"/>
</dbReference>
<dbReference type="PANTHER" id="PTHR40400">
    <property type="entry name" value="SLR1512 PROTEIN"/>
    <property type="match status" value="1"/>
</dbReference>
<feature type="transmembrane region" description="Helical" evidence="1">
    <location>
        <begin position="103"/>
        <end position="124"/>
    </location>
</feature>
<feature type="transmembrane region" description="Helical" evidence="1">
    <location>
        <begin position="280"/>
        <end position="301"/>
    </location>
</feature>
<feature type="transmembrane region" description="Helical" evidence="1">
    <location>
        <begin position="69"/>
        <end position="91"/>
    </location>
</feature>
<dbReference type="PANTHER" id="PTHR40400:SF1">
    <property type="entry name" value="SLR1512 PROTEIN"/>
    <property type="match status" value="1"/>
</dbReference>
<dbReference type="Proteomes" id="UP000569018">
    <property type="component" value="Unassembled WGS sequence"/>
</dbReference>
<dbReference type="Pfam" id="PF05982">
    <property type="entry name" value="Sbt_1"/>
    <property type="match status" value="1"/>
</dbReference>
<feature type="transmembrane region" description="Helical" evidence="1">
    <location>
        <begin position="39"/>
        <end position="57"/>
    </location>
</feature>
<sequence>MYNIWDVMLTNFFSAPVLFFFLGVIAVVSKSDLSVPGDVGRGVVIFLMASIGIRAGAEIAQMEGGLLAVFPFALTALIFGISITATSYFLLVKLLRIDSANAGALAASFGAVSSATLMVAISLLDSLRVTYEKFVPALYPFMDSPAIIMAISLGKWGIDRQNSLLVSSSSPAKGLEGSGRKKLSTIIVESLTNSGVYVLLGSLVIGLIVGPERLEREMKFFYGMFRGILCIFLLEMGILAASRLKELKFVSPLILPLAILLALVSGTLAVYVATSLGLSPGGAVVFAALAAGASYVTVPAAMRVSLPEANPSLYLGTALGITFPFNMAIGLPVYLQLAQYLAR</sequence>
<feature type="transmembrane region" description="Helical" evidence="1">
    <location>
        <begin position="7"/>
        <end position="27"/>
    </location>
</feature>
<evidence type="ECO:0000256" key="1">
    <source>
        <dbReference type="SAM" id="Phobius"/>
    </source>
</evidence>
<accession>A0A6V8QA02</accession>
<proteinExistence type="predicted"/>
<gene>
    <name evidence="2" type="ORF">HKBW3S03_01506</name>
    <name evidence="3" type="ORF">HKBW3S09_01277</name>
    <name evidence="4" type="ORF">HKBW3S34_02086</name>
    <name evidence="5" type="ORF">HKBW3S47_01942</name>
</gene>
<evidence type="ECO:0000313" key="4">
    <source>
        <dbReference type="EMBL" id="GFP31167.1"/>
    </source>
</evidence>
<dbReference type="RefSeq" id="WP_176236188.1">
    <property type="nucleotide sequence ID" value="NZ_BLRU01000208.1"/>
</dbReference>
<evidence type="ECO:0000313" key="5">
    <source>
        <dbReference type="EMBL" id="GFP40246.1"/>
    </source>
</evidence>
<dbReference type="EMBL" id="BLRU01000208">
    <property type="protein sequence ID" value="GFP20002.1"/>
    <property type="molecule type" value="Genomic_DNA"/>
</dbReference>
<keyword evidence="1" id="KW-0812">Transmembrane</keyword>
<dbReference type="EMBL" id="BLRZ01000184">
    <property type="protein sequence ID" value="GFP31167.1"/>
    <property type="molecule type" value="Genomic_DNA"/>
</dbReference>
<dbReference type="EMBL" id="BLRW01000206">
    <property type="protein sequence ID" value="GFP23812.1"/>
    <property type="molecule type" value="Genomic_DNA"/>
</dbReference>
<feature type="transmembrane region" description="Helical" evidence="1">
    <location>
        <begin position="313"/>
        <end position="335"/>
    </location>
</feature>
<dbReference type="Proteomes" id="UP000585609">
    <property type="component" value="Unassembled WGS sequence"/>
</dbReference>
<keyword evidence="1" id="KW-1133">Transmembrane helix</keyword>
<feature type="transmembrane region" description="Helical" evidence="1">
    <location>
        <begin position="186"/>
        <end position="208"/>
    </location>
</feature>
<dbReference type="EMBL" id="BLSD01000178">
    <property type="protein sequence ID" value="GFP40246.1"/>
    <property type="molecule type" value="Genomic_DNA"/>
</dbReference>
<evidence type="ECO:0008006" key="10">
    <source>
        <dbReference type="Google" id="ProtNLM"/>
    </source>
</evidence>
<evidence type="ECO:0000313" key="3">
    <source>
        <dbReference type="EMBL" id="GFP23812.1"/>
    </source>
</evidence>
<keyword evidence="1" id="KW-0472">Membrane</keyword>
<evidence type="ECO:0000313" key="6">
    <source>
        <dbReference type="Proteomes" id="UP000569018"/>
    </source>
</evidence>
<evidence type="ECO:0000313" key="9">
    <source>
        <dbReference type="Proteomes" id="UP000588083"/>
    </source>
</evidence>
<organism evidence="5 6">
    <name type="scientific">Candidatus Hakubella thermalkaliphila</name>
    <dbReference type="NCBI Taxonomy" id="2754717"/>
    <lineage>
        <taxon>Bacteria</taxon>
        <taxon>Bacillati</taxon>
        <taxon>Actinomycetota</taxon>
        <taxon>Actinomycetota incertae sedis</taxon>
        <taxon>Candidatus Hakubellales</taxon>
        <taxon>Candidatus Hakubellaceae</taxon>
        <taxon>Candidatus Hakubella</taxon>
    </lineage>
</organism>
<feature type="transmembrane region" description="Helical" evidence="1">
    <location>
        <begin position="220"/>
        <end position="241"/>
    </location>
</feature>
<protein>
    <recommendedName>
        <fullName evidence="10">Sodium-dependent bicarbonate transport family permease</fullName>
    </recommendedName>
</protein>
<evidence type="ECO:0000313" key="7">
    <source>
        <dbReference type="Proteomes" id="UP000574717"/>
    </source>
</evidence>
<dbReference type="InterPro" id="IPR010293">
    <property type="entry name" value="Sbt_1"/>
</dbReference>
<evidence type="ECO:0000313" key="2">
    <source>
        <dbReference type="EMBL" id="GFP20002.1"/>
    </source>
</evidence>
<dbReference type="AlphaFoldDB" id="A0A6V8QA02"/>
<comment type="caution">
    <text evidence="5">The sequence shown here is derived from an EMBL/GenBank/DDBJ whole genome shotgun (WGS) entry which is preliminary data.</text>
</comment>
<evidence type="ECO:0000313" key="8">
    <source>
        <dbReference type="Proteomes" id="UP000585609"/>
    </source>
</evidence>
<dbReference type="Proteomes" id="UP000588083">
    <property type="component" value="Unassembled WGS sequence"/>
</dbReference>
<keyword evidence="9" id="KW-1185">Reference proteome</keyword>
<feature type="transmembrane region" description="Helical" evidence="1">
    <location>
        <begin position="253"/>
        <end position="274"/>
    </location>
</feature>
<name>A0A6V8QA02_9ACTN</name>